<name>T0D797_ALIAG</name>
<reference evidence="2" key="1">
    <citation type="journal article" date="2022" name="G3 (Bethesda)">
        <title>Unveiling the complete genome sequence of Alicyclobacillus acidoterrestris DSM 3922T, a taint-producing strain.</title>
        <authorList>
            <person name="Leonardo I.C."/>
            <person name="Barreto Crespo M.T."/>
            <person name="Gaspar F.B."/>
        </authorList>
    </citation>
    <scope>NUCLEOTIDE SEQUENCE [LARGE SCALE GENOMIC DNA]</scope>
    <source>
        <strain evidence="2">DSM 3922</strain>
    </source>
</reference>
<dbReference type="Pfam" id="PF09660">
    <property type="entry name" value="DUF2397"/>
    <property type="match status" value="1"/>
</dbReference>
<organism evidence="1 2">
    <name type="scientific">Alicyclobacillus acidoterrestris (strain ATCC 49025 / DSM 3922 / CIP 106132 / NCIMB 13137 / GD3B)</name>
    <dbReference type="NCBI Taxonomy" id="1356854"/>
    <lineage>
        <taxon>Bacteria</taxon>
        <taxon>Bacillati</taxon>
        <taxon>Bacillota</taxon>
        <taxon>Bacilli</taxon>
        <taxon>Bacillales</taxon>
        <taxon>Alicyclobacillaceae</taxon>
        <taxon>Alicyclobacillus</taxon>
    </lineage>
</organism>
<protein>
    <submittedName>
        <fullName evidence="1">TIGR02677 family protein</fullName>
    </submittedName>
</protein>
<keyword evidence="2" id="KW-1185">Reference proteome</keyword>
<accession>A0A9E7CZV7</accession>
<dbReference type="AlphaFoldDB" id="T0D797"/>
<sequence>MTVDVGYNDEIDSVVLQRMSAMNRRQPRELWVKPVPEVKYLNADNVGRYRLIMRFFYDNYRKLKYWLKPEEVFAGISAWNLLDDYTLEQCQRDLDVLTEWRNLTSSHDGGRAGSIEEYLRKRYRYQMTPYAIEIERMLESLESIQGYGGSLEPTLLERIVVYVRTVAEHAGQFAPGEALQLWRDLQAAFRTLHENASDYLASLQTTRAEELMLTEQFLVFKDTLTNYLQNFMLGLQKYGAQVEGLIRRTDSAQWRTFLAAVVEDEMRTPSLDDVLSAEERLNGRLEEWAILTRWFVGSDIEESDVVFLERATKDTIGRMVRYAIAIQEKQRLGISRRRELDYLGQWFLRLDSVEDAHKLGAAAYGLMKPRHFQGEPPRWSDSPDLSMWDEAPMVRELTSRSRVRRKAGSTEPVRSREGEQAEARQVLLAQMEREAAVVRGFAELGNFHLSDLDVLSVEQRRVLLSWISRCLVNKARRFRTADGYHIELTLPESDERAELTFSDGQLDMPNFHISIREAARS</sequence>
<dbReference type="EMBL" id="CP080467">
    <property type="protein sequence ID" value="UNO49072.1"/>
    <property type="molecule type" value="Genomic_DNA"/>
</dbReference>
<dbReference type="InterPro" id="IPR013493">
    <property type="entry name" value="CHP02677"/>
</dbReference>
<dbReference type="NCBIfam" id="TIGR02677">
    <property type="entry name" value="TIGR02677 family protein"/>
    <property type="match status" value="1"/>
</dbReference>
<gene>
    <name evidence="1" type="ORF">K1I37_00440</name>
</gene>
<dbReference type="KEGG" id="aaco:K1I37_00440"/>
<accession>T0D797</accession>
<evidence type="ECO:0000313" key="2">
    <source>
        <dbReference type="Proteomes" id="UP000829401"/>
    </source>
</evidence>
<dbReference type="Proteomes" id="UP000829401">
    <property type="component" value="Chromosome"/>
</dbReference>
<dbReference type="eggNOG" id="ENOG502Z7IU">
    <property type="taxonomic scope" value="Bacteria"/>
</dbReference>
<evidence type="ECO:0000313" key="1">
    <source>
        <dbReference type="EMBL" id="UNO49072.1"/>
    </source>
</evidence>
<proteinExistence type="predicted"/>
<dbReference type="STRING" id="1356854.N007_06495"/>